<proteinExistence type="predicted"/>
<sequence length="95" mass="10261" precursor="true">MFARGHKAIILAGLAAVAFTGCVAVTDPSCGPCEELSRTICCPPPAGRTSCTDQFGCEDWYLRPNCWQHQCPPLTSCYPVRSKNTPAGNVFQLPE</sequence>
<keyword evidence="3" id="KW-1185">Reference proteome</keyword>
<evidence type="ECO:0000313" key="3">
    <source>
        <dbReference type="Proteomes" id="UP000315700"/>
    </source>
</evidence>
<evidence type="ECO:0000313" key="2">
    <source>
        <dbReference type="EMBL" id="QDT56017.1"/>
    </source>
</evidence>
<reference evidence="2 3" key="1">
    <citation type="submission" date="2019-02" db="EMBL/GenBank/DDBJ databases">
        <title>Deep-cultivation of Planctomycetes and their phenomic and genomic characterization uncovers novel biology.</title>
        <authorList>
            <person name="Wiegand S."/>
            <person name="Jogler M."/>
            <person name="Boedeker C."/>
            <person name="Pinto D."/>
            <person name="Vollmers J."/>
            <person name="Rivas-Marin E."/>
            <person name="Kohn T."/>
            <person name="Peeters S.H."/>
            <person name="Heuer A."/>
            <person name="Rast P."/>
            <person name="Oberbeckmann S."/>
            <person name="Bunk B."/>
            <person name="Jeske O."/>
            <person name="Meyerdierks A."/>
            <person name="Storesund J.E."/>
            <person name="Kallscheuer N."/>
            <person name="Luecker S."/>
            <person name="Lage O.M."/>
            <person name="Pohl T."/>
            <person name="Merkel B.J."/>
            <person name="Hornburger P."/>
            <person name="Mueller R.-W."/>
            <person name="Bruemmer F."/>
            <person name="Labrenz M."/>
            <person name="Spormann A.M."/>
            <person name="Op den Camp H."/>
            <person name="Overmann J."/>
            <person name="Amann R."/>
            <person name="Jetten M.S.M."/>
            <person name="Mascher T."/>
            <person name="Medema M.H."/>
            <person name="Devos D.P."/>
            <person name="Kaster A.-K."/>
            <person name="Ovreas L."/>
            <person name="Rohde M."/>
            <person name="Galperin M.Y."/>
            <person name="Jogler C."/>
        </authorList>
    </citation>
    <scope>NUCLEOTIDE SEQUENCE [LARGE SCALE GENOMIC DNA]</scope>
    <source>
        <strain evidence="2 3">Pan44</strain>
    </source>
</reference>
<organism evidence="2 3">
    <name type="scientific">Caulifigura coniformis</name>
    <dbReference type="NCBI Taxonomy" id="2527983"/>
    <lineage>
        <taxon>Bacteria</taxon>
        <taxon>Pseudomonadati</taxon>
        <taxon>Planctomycetota</taxon>
        <taxon>Planctomycetia</taxon>
        <taxon>Planctomycetales</taxon>
        <taxon>Planctomycetaceae</taxon>
        <taxon>Caulifigura</taxon>
    </lineage>
</organism>
<accession>A0A517SIR8</accession>
<evidence type="ECO:0000256" key="1">
    <source>
        <dbReference type="SAM" id="SignalP"/>
    </source>
</evidence>
<dbReference type="RefSeq" id="WP_145032725.1">
    <property type="nucleotide sequence ID" value="NZ_CP036271.1"/>
</dbReference>
<feature type="signal peptide" evidence="1">
    <location>
        <begin position="1"/>
        <end position="23"/>
    </location>
</feature>
<dbReference type="InParanoid" id="A0A517SIR8"/>
<dbReference type="AlphaFoldDB" id="A0A517SIR8"/>
<name>A0A517SIR8_9PLAN</name>
<keyword evidence="1" id="KW-0732">Signal</keyword>
<protein>
    <recommendedName>
        <fullName evidence="4">Lipoprotein</fullName>
    </recommendedName>
</protein>
<dbReference type="EMBL" id="CP036271">
    <property type="protein sequence ID" value="QDT56017.1"/>
    <property type="molecule type" value="Genomic_DNA"/>
</dbReference>
<gene>
    <name evidence="2" type="ORF">Pan44_40660</name>
</gene>
<dbReference type="KEGG" id="ccos:Pan44_40660"/>
<dbReference type="PROSITE" id="PS51257">
    <property type="entry name" value="PROKAR_LIPOPROTEIN"/>
    <property type="match status" value="1"/>
</dbReference>
<evidence type="ECO:0008006" key="4">
    <source>
        <dbReference type="Google" id="ProtNLM"/>
    </source>
</evidence>
<dbReference type="Proteomes" id="UP000315700">
    <property type="component" value="Chromosome"/>
</dbReference>
<feature type="chain" id="PRO_5022083028" description="Lipoprotein" evidence="1">
    <location>
        <begin position="24"/>
        <end position="95"/>
    </location>
</feature>